<dbReference type="AlphaFoldDB" id="A0AAD1X9V5"/>
<reference evidence="2" key="1">
    <citation type="submission" date="2023-07" db="EMBL/GenBank/DDBJ databases">
        <authorList>
            <consortium name="AG Swart"/>
            <person name="Singh M."/>
            <person name="Singh A."/>
            <person name="Seah K."/>
            <person name="Emmerich C."/>
        </authorList>
    </citation>
    <scope>NUCLEOTIDE SEQUENCE</scope>
    <source>
        <strain evidence="2">DP1</strain>
    </source>
</reference>
<organism evidence="2 3">
    <name type="scientific">Euplotes crassus</name>
    <dbReference type="NCBI Taxonomy" id="5936"/>
    <lineage>
        <taxon>Eukaryota</taxon>
        <taxon>Sar</taxon>
        <taxon>Alveolata</taxon>
        <taxon>Ciliophora</taxon>
        <taxon>Intramacronucleata</taxon>
        <taxon>Spirotrichea</taxon>
        <taxon>Hypotrichia</taxon>
        <taxon>Euplotida</taxon>
        <taxon>Euplotidae</taxon>
        <taxon>Moneuplotes</taxon>
    </lineage>
</organism>
<gene>
    <name evidence="2" type="ORF">ECRASSUSDP1_LOCUS4056</name>
</gene>
<comment type="caution">
    <text evidence="2">The sequence shown here is derived from an EMBL/GenBank/DDBJ whole genome shotgun (WGS) entry which is preliminary data.</text>
</comment>
<keyword evidence="3" id="KW-1185">Reference proteome</keyword>
<evidence type="ECO:0000313" key="3">
    <source>
        <dbReference type="Proteomes" id="UP001295684"/>
    </source>
</evidence>
<accession>A0AAD1X9V5</accession>
<dbReference type="EMBL" id="CAMPGE010003884">
    <property type="protein sequence ID" value="CAI2362730.1"/>
    <property type="molecule type" value="Genomic_DNA"/>
</dbReference>
<sequence>MNKFNKFSELTCQLTHCEDKAKYFIPSFSNYVCGGCRQTKFFDEKVIILSDPEEVLRALQYVEYNIQSVDVCMMQEPKLKAKWRVLLESLEEFKHRYGQSKVAFDNLVKDQQWAKLSKILNELNSIQTDWKASKIFNEFLHYERQESIRLKCKNVVMESLPMQEKVALKEQVDALQREKIGLQHNYTTRIDELTALNNDITAERDQLARTLEASNAEVTDLKNNNRELEASLENCQNEKAIHLDQYEALKDRYEELKESADLMPRLRLAQDIAAETLQNPEFKKYLDDMFESKTFTCSLGEESDAKMFSFLTKTPSQILEKVEFWSIGRVNQASGNSFLRTCIPSSLETLHLSFYDGASSTPLTPYLASVLALKNRVTAKLILGNVKIKQSEQEQINQTFSYLQVEYSESAEILED</sequence>
<keyword evidence="1" id="KW-0175">Coiled coil</keyword>
<evidence type="ECO:0000256" key="1">
    <source>
        <dbReference type="SAM" id="Coils"/>
    </source>
</evidence>
<dbReference type="Proteomes" id="UP001295684">
    <property type="component" value="Unassembled WGS sequence"/>
</dbReference>
<feature type="coiled-coil region" evidence="1">
    <location>
        <begin position="165"/>
        <end position="263"/>
    </location>
</feature>
<name>A0AAD1X9V5_EUPCR</name>
<proteinExistence type="predicted"/>
<protein>
    <submittedName>
        <fullName evidence="2">Uncharacterized protein</fullName>
    </submittedName>
</protein>
<evidence type="ECO:0000313" key="2">
    <source>
        <dbReference type="EMBL" id="CAI2362730.1"/>
    </source>
</evidence>